<name>A0A2P5AMS1_PARAD</name>
<organism evidence="2 3">
    <name type="scientific">Parasponia andersonii</name>
    <name type="common">Sponia andersonii</name>
    <dbReference type="NCBI Taxonomy" id="3476"/>
    <lineage>
        <taxon>Eukaryota</taxon>
        <taxon>Viridiplantae</taxon>
        <taxon>Streptophyta</taxon>
        <taxon>Embryophyta</taxon>
        <taxon>Tracheophyta</taxon>
        <taxon>Spermatophyta</taxon>
        <taxon>Magnoliopsida</taxon>
        <taxon>eudicotyledons</taxon>
        <taxon>Gunneridae</taxon>
        <taxon>Pentapetalae</taxon>
        <taxon>rosids</taxon>
        <taxon>fabids</taxon>
        <taxon>Rosales</taxon>
        <taxon>Cannabaceae</taxon>
        <taxon>Parasponia</taxon>
    </lineage>
</organism>
<dbReference type="AlphaFoldDB" id="A0A2P5AMS1"/>
<reference evidence="3" key="1">
    <citation type="submission" date="2016-06" db="EMBL/GenBank/DDBJ databases">
        <title>Parallel loss of symbiosis genes in relatives of nitrogen-fixing non-legume Parasponia.</title>
        <authorList>
            <person name="Van Velzen R."/>
            <person name="Holmer R."/>
            <person name="Bu F."/>
            <person name="Rutten L."/>
            <person name="Van Zeijl A."/>
            <person name="Liu W."/>
            <person name="Santuari L."/>
            <person name="Cao Q."/>
            <person name="Sharma T."/>
            <person name="Shen D."/>
            <person name="Roswanjaya Y."/>
            <person name="Wardhani T."/>
            <person name="Kalhor M.S."/>
            <person name="Jansen J."/>
            <person name="Van den Hoogen J."/>
            <person name="Gungor B."/>
            <person name="Hartog M."/>
            <person name="Hontelez J."/>
            <person name="Verver J."/>
            <person name="Yang W.-C."/>
            <person name="Schijlen E."/>
            <person name="Repin R."/>
            <person name="Schilthuizen M."/>
            <person name="Schranz E."/>
            <person name="Heidstra R."/>
            <person name="Miyata K."/>
            <person name="Fedorova E."/>
            <person name="Kohlen W."/>
            <person name="Bisseling T."/>
            <person name="Smit S."/>
            <person name="Geurts R."/>
        </authorList>
    </citation>
    <scope>NUCLEOTIDE SEQUENCE [LARGE SCALE GENOMIC DNA]</scope>
    <source>
        <strain evidence="3">cv. WU1-14</strain>
    </source>
</reference>
<feature type="region of interest" description="Disordered" evidence="1">
    <location>
        <begin position="1"/>
        <end position="22"/>
    </location>
</feature>
<evidence type="ECO:0000313" key="2">
    <source>
        <dbReference type="EMBL" id="PON37834.1"/>
    </source>
</evidence>
<keyword evidence="3" id="KW-1185">Reference proteome</keyword>
<protein>
    <submittedName>
        <fullName evidence="2">Uncharacterized protein</fullName>
    </submittedName>
</protein>
<feature type="compositionally biased region" description="Basic and acidic residues" evidence="1">
    <location>
        <begin position="48"/>
        <end position="67"/>
    </location>
</feature>
<feature type="region of interest" description="Disordered" evidence="1">
    <location>
        <begin position="35"/>
        <end position="71"/>
    </location>
</feature>
<evidence type="ECO:0000256" key="1">
    <source>
        <dbReference type="SAM" id="MobiDB-lite"/>
    </source>
</evidence>
<evidence type="ECO:0000313" key="3">
    <source>
        <dbReference type="Proteomes" id="UP000237105"/>
    </source>
</evidence>
<accession>A0A2P5AMS1</accession>
<gene>
    <name evidence="2" type="ORF">PanWU01x14_317150</name>
</gene>
<proteinExistence type="predicted"/>
<sequence>MADYGGDSEIRVAVSSSSSSSIVDVLRDLNLSDGEKYETSSSALGADEEGKGDGIEDEVRTSDHNTDEVFMADSDNEFCTDDMANIVTLRTLNQNQRDFLIPVGM</sequence>
<dbReference type="Proteomes" id="UP000237105">
    <property type="component" value="Unassembled WGS sequence"/>
</dbReference>
<comment type="caution">
    <text evidence="2">The sequence shown here is derived from an EMBL/GenBank/DDBJ whole genome shotgun (WGS) entry which is preliminary data.</text>
</comment>
<dbReference type="EMBL" id="JXTB01000515">
    <property type="protein sequence ID" value="PON37834.1"/>
    <property type="molecule type" value="Genomic_DNA"/>
</dbReference>